<sequence>MGVGEGGEVQKRAIPGIPVSLGSRIMQGKTGVFATTREHASACSSSTELKELDSGLQASGSLGTVINTFPGKRRLCRLDPLWGLRLIFRGWGHISTVYGPAKTLSHSYSSWPLCLGMRLSRECRHHLRLREPTSPKSLAGLGFPFWGSLAYLSFI</sequence>
<accession>A0A7J8JI18</accession>
<gene>
    <name evidence="1" type="ORF">HJG63_010258</name>
</gene>
<dbReference type="EMBL" id="JACASE010000002">
    <property type="protein sequence ID" value="KAF6495979.1"/>
    <property type="molecule type" value="Genomic_DNA"/>
</dbReference>
<keyword evidence="2" id="KW-1185">Reference proteome</keyword>
<reference evidence="1 2" key="1">
    <citation type="journal article" date="2020" name="Nature">
        <title>Six reference-quality genomes reveal evolution of bat adaptations.</title>
        <authorList>
            <person name="Jebb D."/>
            <person name="Huang Z."/>
            <person name="Pippel M."/>
            <person name="Hughes G.M."/>
            <person name="Lavrichenko K."/>
            <person name="Devanna P."/>
            <person name="Winkler S."/>
            <person name="Jermiin L.S."/>
            <person name="Skirmuntt E.C."/>
            <person name="Katzourakis A."/>
            <person name="Burkitt-Gray L."/>
            <person name="Ray D.A."/>
            <person name="Sullivan K.A.M."/>
            <person name="Roscito J.G."/>
            <person name="Kirilenko B.M."/>
            <person name="Davalos L.M."/>
            <person name="Corthals A.P."/>
            <person name="Power M.L."/>
            <person name="Jones G."/>
            <person name="Ransome R.D."/>
            <person name="Dechmann D.K.N."/>
            <person name="Locatelli A.G."/>
            <person name="Puechmaille S.J."/>
            <person name="Fedrigo O."/>
            <person name="Jarvis E.D."/>
            <person name="Hiller M."/>
            <person name="Vernes S.C."/>
            <person name="Myers E.W."/>
            <person name="Teeling E.C."/>
        </authorList>
    </citation>
    <scope>NUCLEOTIDE SEQUENCE [LARGE SCALE GENOMIC DNA]</scope>
    <source>
        <strain evidence="1">MRouAeg1</strain>
        <tissue evidence="1">Muscle</tissue>
    </source>
</reference>
<evidence type="ECO:0000313" key="2">
    <source>
        <dbReference type="Proteomes" id="UP000593571"/>
    </source>
</evidence>
<proteinExistence type="predicted"/>
<organism evidence="1 2">
    <name type="scientific">Rousettus aegyptiacus</name>
    <name type="common">Egyptian fruit bat</name>
    <name type="synonym">Pteropus aegyptiacus</name>
    <dbReference type="NCBI Taxonomy" id="9407"/>
    <lineage>
        <taxon>Eukaryota</taxon>
        <taxon>Metazoa</taxon>
        <taxon>Chordata</taxon>
        <taxon>Craniata</taxon>
        <taxon>Vertebrata</taxon>
        <taxon>Euteleostomi</taxon>
        <taxon>Mammalia</taxon>
        <taxon>Eutheria</taxon>
        <taxon>Laurasiatheria</taxon>
        <taxon>Chiroptera</taxon>
        <taxon>Yinpterochiroptera</taxon>
        <taxon>Pteropodoidea</taxon>
        <taxon>Pteropodidae</taxon>
        <taxon>Rousettinae</taxon>
        <taxon>Rousettus</taxon>
    </lineage>
</organism>
<name>A0A7J8JI18_ROUAE</name>
<dbReference type="AlphaFoldDB" id="A0A7J8JI18"/>
<comment type="caution">
    <text evidence="1">The sequence shown here is derived from an EMBL/GenBank/DDBJ whole genome shotgun (WGS) entry which is preliminary data.</text>
</comment>
<dbReference type="Proteomes" id="UP000593571">
    <property type="component" value="Unassembled WGS sequence"/>
</dbReference>
<evidence type="ECO:0000313" key="1">
    <source>
        <dbReference type="EMBL" id="KAF6495979.1"/>
    </source>
</evidence>
<protein>
    <submittedName>
        <fullName evidence="1">Uncharacterized protein</fullName>
    </submittedName>
</protein>